<accession>A0AAV9IDL7</accession>
<dbReference type="AlphaFoldDB" id="A0AAV9IDL7"/>
<keyword evidence="3" id="KW-1185">Reference proteome</keyword>
<sequence length="192" mass="21498">MFSSFYKPIPGETSLRTGVYENSSASFPKLPSFSKLSRSSPSSFSLSSVSSKSVSSKSPSSKRLSSPSSSSNRPSSPRSPSSRSSSSSDSLPDISARVEKYFSKHKKNIFEVGRLAVRLTREYYPNVKNKRKKQEEMFEEIVEELEDVVSEGEQELLREALSCNNRELQVILDYVDHSVVEKSSSRVFAFLK</sequence>
<feature type="region of interest" description="Disordered" evidence="1">
    <location>
        <begin position="31"/>
        <end position="92"/>
    </location>
</feature>
<evidence type="ECO:0000313" key="2">
    <source>
        <dbReference type="EMBL" id="KAK4525535.1"/>
    </source>
</evidence>
<proteinExistence type="predicted"/>
<reference evidence="2 3" key="1">
    <citation type="submission" date="2022-07" db="EMBL/GenBank/DDBJ databases">
        <title>Genome-wide signatures of adaptation to extreme environments.</title>
        <authorList>
            <person name="Cho C.H."/>
            <person name="Yoon H.S."/>
        </authorList>
    </citation>
    <scope>NUCLEOTIDE SEQUENCE [LARGE SCALE GENOMIC DNA]</scope>
    <source>
        <strain evidence="2 3">108.79 E11</strain>
    </source>
</reference>
<comment type="caution">
    <text evidence="2">The sequence shown here is derived from an EMBL/GenBank/DDBJ whole genome shotgun (WGS) entry which is preliminary data.</text>
</comment>
<name>A0AAV9IDL7_9RHOD</name>
<organism evidence="2 3">
    <name type="scientific">Galdieria yellowstonensis</name>
    <dbReference type="NCBI Taxonomy" id="3028027"/>
    <lineage>
        <taxon>Eukaryota</taxon>
        <taxon>Rhodophyta</taxon>
        <taxon>Bangiophyceae</taxon>
        <taxon>Galdieriales</taxon>
        <taxon>Galdieriaceae</taxon>
        <taxon>Galdieria</taxon>
    </lineage>
</organism>
<dbReference type="EMBL" id="JANCYU010000031">
    <property type="protein sequence ID" value="KAK4525535.1"/>
    <property type="molecule type" value="Genomic_DNA"/>
</dbReference>
<evidence type="ECO:0000313" key="3">
    <source>
        <dbReference type="Proteomes" id="UP001300502"/>
    </source>
</evidence>
<dbReference type="Proteomes" id="UP001300502">
    <property type="component" value="Unassembled WGS sequence"/>
</dbReference>
<evidence type="ECO:0000256" key="1">
    <source>
        <dbReference type="SAM" id="MobiDB-lite"/>
    </source>
</evidence>
<protein>
    <submittedName>
        <fullName evidence="2">Uncharacterized protein</fullName>
    </submittedName>
</protein>
<gene>
    <name evidence="2" type="ORF">GAYE_SCF13G3443</name>
</gene>